<dbReference type="EMBL" id="JARVKF010000409">
    <property type="protein sequence ID" value="KAK9416110.1"/>
    <property type="molecule type" value="Genomic_DNA"/>
</dbReference>
<proteinExistence type="predicted"/>
<feature type="domain" description="Rieske" evidence="5">
    <location>
        <begin position="455"/>
        <end position="540"/>
    </location>
</feature>
<dbReference type="InterPro" id="IPR017941">
    <property type="entry name" value="Rieske_2Fe-2S"/>
</dbReference>
<sequence>MATTTSIHEKFNFTSGYTDPVWIKTEKLSNRPKFTSLTEDIKADVCIVGAGIAGISTAYELVKRGKEVVLLEAREILSGETARTTGHLSSALDDLYNEIAKKHGKEGARHAADSHNWALNHIGDVSKELGIECEYRHVPGYRVSQFYDLESNDYKKDVETLLADMDAARESGLQVDRKAQFQMKGWNGKQYNGLATVYKEQATFHPTKYVTGVLRWLKDQPNFRCFTNTRVMNFNEESTRILGMGSKHVQVETESGKSIVCEYAVEATCVPLQKLSVIIQMEYNRTYAIAIRIPKGSVEDCVLYDSNDPYMYLRLTECDEKDDYLVVGGCDHPVGQEGEDGRFEELEKWTRERFTHAGAVDYKWSGQIFDPVDYMAYIGKNQGNDNIFIITGDSGNGLTHGIIASKLIADQVEGKPNAWSDLYSPKRLGSMLKSAPSMIAHDVQVNMQYKRFLQSDITDIEDLVPGSGGVLNPKTSKPLAVYKDEDGNVTKMSALCPHLKGVVCWNHAEKSFDCPIHGSRFSADGVCVQGPAKANLTRED</sequence>
<evidence type="ECO:0000313" key="6">
    <source>
        <dbReference type="EMBL" id="KAK9416110.1"/>
    </source>
</evidence>
<reference evidence="6 7" key="1">
    <citation type="journal article" date="2024" name="J. Plant Pathol.">
        <title>Sequence and assembly of the genome of Seiridium unicorne, isolate CBS 538.82, causal agent of cypress canker disease.</title>
        <authorList>
            <person name="Scali E."/>
            <person name="Rocca G.D."/>
            <person name="Danti R."/>
            <person name="Garbelotto M."/>
            <person name="Barberini S."/>
            <person name="Baroncelli R."/>
            <person name="Emiliani G."/>
        </authorList>
    </citation>
    <scope>NUCLEOTIDE SEQUENCE [LARGE SCALE GENOMIC DNA]</scope>
    <source>
        <strain evidence="6 7">BM-138-508</strain>
    </source>
</reference>
<dbReference type="Pfam" id="PF00355">
    <property type="entry name" value="Rieske"/>
    <property type="match status" value="1"/>
</dbReference>
<evidence type="ECO:0000313" key="7">
    <source>
        <dbReference type="Proteomes" id="UP001408356"/>
    </source>
</evidence>
<organism evidence="6 7">
    <name type="scientific">Seiridium unicorne</name>
    <dbReference type="NCBI Taxonomy" id="138068"/>
    <lineage>
        <taxon>Eukaryota</taxon>
        <taxon>Fungi</taxon>
        <taxon>Dikarya</taxon>
        <taxon>Ascomycota</taxon>
        <taxon>Pezizomycotina</taxon>
        <taxon>Sordariomycetes</taxon>
        <taxon>Xylariomycetidae</taxon>
        <taxon>Amphisphaeriales</taxon>
        <taxon>Sporocadaceae</taxon>
        <taxon>Seiridium</taxon>
    </lineage>
</organism>
<keyword evidence="2" id="KW-0479">Metal-binding</keyword>
<dbReference type="Gene3D" id="2.102.10.10">
    <property type="entry name" value="Rieske [2Fe-2S] iron-sulphur domain"/>
    <property type="match status" value="1"/>
</dbReference>
<dbReference type="InterPro" id="IPR006076">
    <property type="entry name" value="FAD-dep_OxRdtase"/>
</dbReference>
<dbReference type="Proteomes" id="UP001408356">
    <property type="component" value="Unassembled WGS sequence"/>
</dbReference>
<evidence type="ECO:0000256" key="2">
    <source>
        <dbReference type="ARBA" id="ARBA00022723"/>
    </source>
</evidence>
<evidence type="ECO:0000256" key="4">
    <source>
        <dbReference type="ARBA" id="ARBA00023014"/>
    </source>
</evidence>
<dbReference type="PROSITE" id="PS51296">
    <property type="entry name" value="RIESKE"/>
    <property type="match status" value="1"/>
</dbReference>
<dbReference type="SUPFAM" id="SSF51905">
    <property type="entry name" value="FAD/NAD(P)-binding domain"/>
    <property type="match status" value="1"/>
</dbReference>
<dbReference type="InterPro" id="IPR036188">
    <property type="entry name" value="FAD/NAD-bd_sf"/>
</dbReference>
<dbReference type="PANTHER" id="PTHR13847">
    <property type="entry name" value="SARCOSINE DEHYDROGENASE-RELATED"/>
    <property type="match status" value="1"/>
</dbReference>
<dbReference type="Pfam" id="PF01266">
    <property type="entry name" value="DAO"/>
    <property type="match status" value="1"/>
</dbReference>
<dbReference type="PANTHER" id="PTHR13847:SF281">
    <property type="entry name" value="FAD DEPENDENT OXIDOREDUCTASE DOMAIN-CONTAINING PROTEIN"/>
    <property type="match status" value="1"/>
</dbReference>
<keyword evidence="7" id="KW-1185">Reference proteome</keyword>
<comment type="caution">
    <text evidence="6">The sequence shown here is derived from an EMBL/GenBank/DDBJ whole genome shotgun (WGS) entry which is preliminary data.</text>
</comment>
<evidence type="ECO:0000256" key="3">
    <source>
        <dbReference type="ARBA" id="ARBA00023004"/>
    </source>
</evidence>
<dbReference type="Gene3D" id="3.50.50.60">
    <property type="entry name" value="FAD/NAD(P)-binding domain"/>
    <property type="match status" value="1"/>
</dbReference>
<keyword evidence="1" id="KW-0001">2Fe-2S</keyword>
<evidence type="ECO:0000259" key="5">
    <source>
        <dbReference type="PROSITE" id="PS51296"/>
    </source>
</evidence>
<gene>
    <name evidence="6" type="ORF">SUNI508_09883</name>
</gene>
<protein>
    <submittedName>
        <fullName evidence="6">Rieske domain-containing protein</fullName>
    </submittedName>
</protein>
<name>A0ABR2UN83_9PEZI</name>
<evidence type="ECO:0000256" key="1">
    <source>
        <dbReference type="ARBA" id="ARBA00022714"/>
    </source>
</evidence>
<dbReference type="InterPro" id="IPR036922">
    <property type="entry name" value="Rieske_2Fe-2S_sf"/>
</dbReference>
<dbReference type="InterPro" id="IPR038010">
    <property type="entry name" value="YhfW_C"/>
</dbReference>
<dbReference type="Gene3D" id="3.30.9.10">
    <property type="entry name" value="D-Amino Acid Oxidase, subunit A, domain 2"/>
    <property type="match status" value="1"/>
</dbReference>
<dbReference type="CDD" id="cd03477">
    <property type="entry name" value="Rieske_YhfW_C"/>
    <property type="match status" value="1"/>
</dbReference>
<keyword evidence="3" id="KW-0408">Iron</keyword>
<keyword evidence="4" id="KW-0411">Iron-sulfur</keyword>
<dbReference type="SUPFAM" id="SSF50022">
    <property type="entry name" value="ISP domain"/>
    <property type="match status" value="1"/>
</dbReference>
<accession>A0ABR2UN83</accession>